<dbReference type="PANTHER" id="PTHR43296:SF2">
    <property type="entry name" value="PEROXISOMAL 2,4-DIENOYL-COA REDUCTASE [(3E)-ENOYL-COA-PRODUCING]"/>
    <property type="match status" value="1"/>
</dbReference>
<dbReference type="STRING" id="1296100.A0A1B9FWJ3"/>
<dbReference type="Pfam" id="PF13561">
    <property type="entry name" value="adh_short_C2"/>
    <property type="match status" value="1"/>
</dbReference>
<dbReference type="CDD" id="cd05369">
    <property type="entry name" value="TER_DECR_SDR_a"/>
    <property type="match status" value="1"/>
</dbReference>
<dbReference type="OrthoDB" id="2136131at2759"/>
<dbReference type="Gene3D" id="3.40.50.720">
    <property type="entry name" value="NAD(P)-binding Rossmann-like Domain"/>
    <property type="match status" value="1"/>
</dbReference>
<dbReference type="EC" id="1.3.1.124" evidence="3"/>
<evidence type="ECO:0000313" key="6">
    <source>
        <dbReference type="EMBL" id="OCF23133.1"/>
    </source>
</evidence>
<accession>A0A1B9FWJ3</accession>
<comment type="catalytic activity">
    <reaction evidence="4">
        <text>a (2E,4E)-dienoyl-CoA + NADPH + H(+) = a 4,5-saturated-(3E)-enoyl-CoA + NADP(+)</text>
        <dbReference type="Rhea" id="RHEA:45912"/>
        <dbReference type="ChEBI" id="CHEBI:15378"/>
        <dbReference type="ChEBI" id="CHEBI:57783"/>
        <dbReference type="ChEBI" id="CHEBI:58349"/>
        <dbReference type="ChEBI" id="CHEBI:85101"/>
        <dbReference type="ChEBI" id="CHEBI:85493"/>
        <dbReference type="EC" id="1.3.1.124"/>
    </reaction>
</comment>
<reference evidence="6" key="2">
    <citation type="submission" date="2014-01" db="EMBL/GenBank/DDBJ databases">
        <title>Evolution of pathogenesis and genome organization in the Tremellales.</title>
        <authorList>
            <person name="Cuomo C."/>
            <person name="Litvintseva A."/>
            <person name="Heitman J."/>
            <person name="Chen Y."/>
            <person name="Sun S."/>
            <person name="Springer D."/>
            <person name="Dromer F."/>
            <person name="Young S."/>
            <person name="Zeng Q."/>
            <person name="Chapman S."/>
            <person name="Gujja S."/>
            <person name="Saif S."/>
            <person name="Birren B."/>
        </authorList>
    </citation>
    <scope>NUCLEOTIDE SEQUENCE</scope>
    <source>
        <strain evidence="6">CBS 10118</strain>
    </source>
</reference>
<dbReference type="PANTHER" id="PTHR43296">
    <property type="entry name" value="PEROXISOMAL 2,4-DIENOYL-COA REDUCTASE"/>
    <property type="match status" value="1"/>
</dbReference>
<evidence type="ECO:0000256" key="5">
    <source>
        <dbReference type="ARBA" id="ARBA00048340"/>
    </source>
</evidence>
<dbReference type="EMBL" id="KI894024">
    <property type="protein sequence ID" value="OCF23133.1"/>
    <property type="molecule type" value="Genomic_DNA"/>
</dbReference>
<proteinExistence type="predicted"/>
<evidence type="ECO:0000256" key="3">
    <source>
        <dbReference type="ARBA" id="ARBA00026117"/>
    </source>
</evidence>
<dbReference type="GO" id="GO:0008670">
    <property type="term" value="F:2,4-dienoyl-CoA reductase (NADPH) activity"/>
    <property type="evidence" value="ECO:0007669"/>
    <property type="project" value="InterPro"/>
</dbReference>
<evidence type="ECO:0000256" key="1">
    <source>
        <dbReference type="ARBA" id="ARBA00022857"/>
    </source>
</evidence>
<evidence type="ECO:0000256" key="2">
    <source>
        <dbReference type="ARBA" id="ARBA00023002"/>
    </source>
</evidence>
<evidence type="ECO:0000256" key="4">
    <source>
        <dbReference type="ARBA" id="ARBA00048009"/>
    </source>
</evidence>
<organism evidence="6">
    <name type="scientific">Kwoniella bestiolae CBS 10118</name>
    <dbReference type="NCBI Taxonomy" id="1296100"/>
    <lineage>
        <taxon>Eukaryota</taxon>
        <taxon>Fungi</taxon>
        <taxon>Dikarya</taxon>
        <taxon>Basidiomycota</taxon>
        <taxon>Agaricomycotina</taxon>
        <taxon>Tremellomycetes</taxon>
        <taxon>Tremellales</taxon>
        <taxon>Cryptococcaceae</taxon>
        <taxon>Kwoniella</taxon>
    </lineage>
</organism>
<sequence>MSSYKSAVPNSKDTFRHDLFKGKVLFCTGGRSGICYKIVETMMSHGVDAAIVGRDGKGLAESAQALVKTTGQKCLPTSADVRDPGQLEKAVKETVDKFGKIDFVICGEYVDILRCGNHLAPISSLSSNAFKAVIDIDLLGTYNTIKATLPYIRQSHGSYLHISATLHYRGVPYQAHVSAAKSGVDALSNVLAVEEGPRGVRSNVIAPGPIGNTEGMSRLSPMGWDATNDIPLGRMGDTSDIANAAVFLFSPAASWITGTVLPVDGGENHIRQLSLPYPQSMLDPESVKGLIKGKL</sequence>
<comment type="catalytic activity">
    <reaction evidence="5">
        <text>a (2E,4Z)-dienoyl-CoA + NADPH + H(+) = a 4,5-saturated-(3E)-enoyl-CoA + NADP(+)</text>
        <dbReference type="Rhea" id="RHEA:61892"/>
        <dbReference type="ChEBI" id="CHEBI:15378"/>
        <dbReference type="ChEBI" id="CHEBI:57783"/>
        <dbReference type="ChEBI" id="CHEBI:58349"/>
        <dbReference type="ChEBI" id="CHEBI:85099"/>
        <dbReference type="ChEBI" id="CHEBI:85493"/>
        <dbReference type="EC" id="1.3.1.124"/>
    </reaction>
</comment>
<dbReference type="InterPro" id="IPR002347">
    <property type="entry name" value="SDR_fam"/>
</dbReference>
<name>A0A1B9FWJ3_9TREE</name>
<reference evidence="6" key="1">
    <citation type="submission" date="2013-07" db="EMBL/GenBank/DDBJ databases">
        <title>The Genome Sequence of Cryptococcus bestiolae CBS10118.</title>
        <authorList>
            <consortium name="The Broad Institute Genome Sequencing Platform"/>
            <person name="Cuomo C."/>
            <person name="Litvintseva A."/>
            <person name="Chen Y."/>
            <person name="Heitman J."/>
            <person name="Sun S."/>
            <person name="Springer D."/>
            <person name="Dromer F."/>
            <person name="Young S.K."/>
            <person name="Zeng Q."/>
            <person name="Gargeya S."/>
            <person name="Fitzgerald M."/>
            <person name="Abouelleil A."/>
            <person name="Alvarado L."/>
            <person name="Berlin A.M."/>
            <person name="Chapman S.B."/>
            <person name="Dewar J."/>
            <person name="Goldberg J."/>
            <person name="Griggs A."/>
            <person name="Gujja S."/>
            <person name="Hansen M."/>
            <person name="Howarth C."/>
            <person name="Imamovic A."/>
            <person name="Larimer J."/>
            <person name="McCowan C."/>
            <person name="Murphy C."/>
            <person name="Pearson M."/>
            <person name="Priest M."/>
            <person name="Roberts A."/>
            <person name="Saif S."/>
            <person name="Shea T."/>
            <person name="Sykes S."/>
            <person name="Wortman J."/>
            <person name="Nusbaum C."/>
            <person name="Birren B."/>
        </authorList>
    </citation>
    <scope>NUCLEOTIDE SEQUENCE [LARGE SCALE GENOMIC DNA]</scope>
    <source>
        <strain evidence="6">CBS 10118</strain>
    </source>
</reference>
<dbReference type="GO" id="GO:0009062">
    <property type="term" value="P:fatty acid catabolic process"/>
    <property type="evidence" value="ECO:0007669"/>
    <property type="project" value="InterPro"/>
</dbReference>
<dbReference type="PRINTS" id="PR00081">
    <property type="entry name" value="GDHRDH"/>
</dbReference>
<dbReference type="VEuPathDB" id="FungiDB:I302_07485"/>
<gene>
    <name evidence="6" type="ORF">I302_07485</name>
</gene>
<keyword evidence="2" id="KW-0560">Oxidoreductase</keyword>
<dbReference type="InterPro" id="IPR036291">
    <property type="entry name" value="NAD(P)-bd_dom_sf"/>
</dbReference>
<protein>
    <recommendedName>
        <fullName evidence="3">2,4-dienoyl-CoA reductase [(3E)-enoyl-CoA-producing]</fullName>
        <ecNumber evidence="3">1.3.1.124</ecNumber>
    </recommendedName>
</protein>
<keyword evidence="1" id="KW-0521">NADP</keyword>
<dbReference type="InterPro" id="IPR045017">
    <property type="entry name" value="DECR2-like"/>
</dbReference>
<dbReference type="SUPFAM" id="SSF51735">
    <property type="entry name" value="NAD(P)-binding Rossmann-fold domains"/>
    <property type="match status" value="1"/>
</dbReference>
<dbReference type="GO" id="GO:0005777">
    <property type="term" value="C:peroxisome"/>
    <property type="evidence" value="ECO:0007669"/>
    <property type="project" value="TreeGrafter"/>
</dbReference>
<dbReference type="AlphaFoldDB" id="A0A1B9FWJ3"/>